<dbReference type="Gene3D" id="2.40.10.10">
    <property type="entry name" value="Trypsin-like serine proteases"/>
    <property type="match status" value="2"/>
</dbReference>
<dbReference type="PROSITE" id="PS00135">
    <property type="entry name" value="TRYPSIN_SER"/>
    <property type="match status" value="1"/>
</dbReference>
<keyword evidence="6 8" id="KW-0720">Serine protease</keyword>
<dbReference type="PANTHER" id="PTHR24252:SF8">
    <property type="entry name" value="ACROSIN"/>
    <property type="match status" value="1"/>
</dbReference>
<dbReference type="PROSITE" id="PS50240">
    <property type="entry name" value="TRYPSIN_DOM"/>
    <property type="match status" value="1"/>
</dbReference>
<dbReference type="InterPro" id="IPR033116">
    <property type="entry name" value="TRYPSIN_SER"/>
</dbReference>
<dbReference type="CDD" id="cd00190">
    <property type="entry name" value="Tryp_SPc"/>
    <property type="match status" value="1"/>
</dbReference>
<reference evidence="10 11" key="1">
    <citation type="submission" date="2021-05" db="EMBL/GenBank/DDBJ databases">
        <authorList>
            <person name="Zahm M."/>
            <person name="Klopp C."/>
            <person name="Cabau C."/>
            <person name="Kuhl H."/>
            <person name="Suciu R."/>
            <person name="Ciorpac M."/>
            <person name="Holostenco D."/>
            <person name="Gessner J."/>
            <person name="Wuertz S."/>
            <person name="Hohne C."/>
            <person name="Stock M."/>
            <person name="Gislard M."/>
            <person name="Lluch J."/>
            <person name="Milhes M."/>
            <person name="Lampietro C."/>
            <person name="Lopez Roques C."/>
            <person name="Donnadieu C."/>
            <person name="Du K."/>
            <person name="Schartl M."/>
            <person name="Guiguen Y."/>
        </authorList>
    </citation>
    <scope>NUCLEOTIDE SEQUENCE [LARGE SCALE GENOMIC DNA]</scope>
    <source>
        <strain evidence="10">Hh-F2</strain>
        <tissue evidence="10">Blood</tissue>
    </source>
</reference>
<dbReference type="PRINTS" id="PR00722">
    <property type="entry name" value="CHYMOTRYPSIN"/>
</dbReference>
<evidence type="ECO:0000313" key="11">
    <source>
        <dbReference type="Proteomes" id="UP001369086"/>
    </source>
</evidence>
<dbReference type="SMART" id="SM00020">
    <property type="entry name" value="Tryp_SPc"/>
    <property type="match status" value="1"/>
</dbReference>
<dbReference type="InterPro" id="IPR018114">
    <property type="entry name" value="TRYPSIN_HIS"/>
</dbReference>
<evidence type="ECO:0000256" key="1">
    <source>
        <dbReference type="ARBA" id="ARBA00001656"/>
    </source>
</evidence>
<evidence type="ECO:0000256" key="6">
    <source>
        <dbReference type="ARBA" id="ARBA00022825"/>
    </source>
</evidence>
<dbReference type="InterPro" id="IPR001314">
    <property type="entry name" value="Peptidase_S1A"/>
</dbReference>
<dbReference type="Pfam" id="PF00089">
    <property type="entry name" value="Trypsin"/>
    <property type="match status" value="1"/>
</dbReference>
<dbReference type="InterPro" id="IPR009003">
    <property type="entry name" value="Peptidase_S1_PA"/>
</dbReference>
<organism evidence="10 11">
    <name type="scientific">Huso huso</name>
    <name type="common">Beluga</name>
    <name type="synonym">Acipenser huso</name>
    <dbReference type="NCBI Taxonomy" id="61971"/>
    <lineage>
        <taxon>Eukaryota</taxon>
        <taxon>Metazoa</taxon>
        <taxon>Chordata</taxon>
        <taxon>Craniata</taxon>
        <taxon>Vertebrata</taxon>
        <taxon>Euteleostomi</taxon>
        <taxon>Actinopterygii</taxon>
        <taxon>Chondrostei</taxon>
        <taxon>Acipenseriformes</taxon>
        <taxon>Acipenseridae</taxon>
        <taxon>Huso</taxon>
    </lineage>
</organism>
<dbReference type="SUPFAM" id="SSF50494">
    <property type="entry name" value="Trypsin-like serine proteases"/>
    <property type="match status" value="1"/>
</dbReference>
<proteinExistence type="predicted"/>
<dbReference type="EMBL" id="JAHFZB010000013">
    <property type="protein sequence ID" value="KAK6482524.1"/>
    <property type="molecule type" value="Genomic_DNA"/>
</dbReference>
<dbReference type="PANTHER" id="PTHR24252">
    <property type="entry name" value="ACROSIN-RELATED"/>
    <property type="match status" value="1"/>
</dbReference>
<evidence type="ECO:0000259" key="9">
    <source>
        <dbReference type="PROSITE" id="PS50240"/>
    </source>
</evidence>
<keyword evidence="4 8" id="KW-0645">Protease</keyword>
<keyword evidence="11" id="KW-1185">Reference proteome</keyword>
<evidence type="ECO:0000313" key="10">
    <source>
        <dbReference type="EMBL" id="KAK6482524.1"/>
    </source>
</evidence>
<name>A0ABR0ZCU0_HUSHU</name>
<comment type="caution">
    <text evidence="10">The sequence shown here is derived from an EMBL/GenBank/DDBJ whole genome shotgun (WGS) entry which is preliminary data.</text>
</comment>
<comment type="catalytic activity">
    <reaction evidence="1">
        <text>Preferential cleavage: Arg-|-Xaa, Lys-|-Xaa.</text>
        <dbReference type="EC" id="3.4.21.10"/>
    </reaction>
</comment>
<evidence type="ECO:0000256" key="7">
    <source>
        <dbReference type="ARBA" id="ARBA00023157"/>
    </source>
</evidence>
<dbReference type="Proteomes" id="UP001369086">
    <property type="component" value="Unassembled WGS sequence"/>
</dbReference>
<protein>
    <recommendedName>
        <fullName evidence="3">Acrosin</fullName>
        <ecNumber evidence="2">3.4.21.10</ecNumber>
    </recommendedName>
</protein>
<sequence>MVKELKHSRIVGGIDSLPGAWPWLVSVQIPTRKGHRHSCGATLLNNKWILTASHCFKTPEKDLSAWKIVIGATQLSAPNPETAERKIKSAYRHQNYIPMTEYNDIALIELDRPVHFNSFIQPGCLPKPDLSILNMTHCYVAGWGITHEDYVTPADILQEAKINLVPLATCNSTEWYNGAVTSLNLCAGFEKGGVDSCQGDSGGPLVCKEEVSKMYIVIGVTSWGQGCAEARHPGIYTSTQPYLDWITKTMSGTHTGGQSPVDMMKTNRKHMSRSMAIKKPSASGNVSATSNGLVYCLCSALLSVLHTYLLV</sequence>
<keyword evidence="5 8" id="KW-0378">Hydrolase</keyword>
<evidence type="ECO:0000256" key="3">
    <source>
        <dbReference type="ARBA" id="ARBA00017161"/>
    </source>
</evidence>
<evidence type="ECO:0000256" key="8">
    <source>
        <dbReference type="RuleBase" id="RU363034"/>
    </source>
</evidence>
<evidence type="ECO:0000256" key="4">
    <source>
        <dbReference type="ARBA" id="ARBA00022670"/>
    </source>
</evidence>
<feature type="domain" description="Peptidase S1" evidence="9">
    <location>
        <begin position="10"/>
        <end position="251"/>
    </location>
</feature>
<evidence type="ECO:0000256" key="5">
    <source>
        <dbReference type="ARBA" id="ARBA00022801"/>
    </source>
</evidence>
<dbReference type="InterPro" id="IPR043504">
    <property type="entry name" value="Peptidase_S1_PA_chymotrypsin"/>
</dbReference>
<evidence type="ECO:0000256" key="2">
    <source>
        <dbReference type="ARBA" id="ARBA00012050"/>
    </source>
</evidence>
<accession>A0ABR0ZCU0</accession>
<gene>
    <name evidence="10" type="ORF">HHUSO_G15553</name>
</gene>
<keyword evidence="7" id="KW-1015">Disulfide bond</keyword>
<dbReference type="InterPro" id="IPR001254">
    <property type="entry name" value="Trypsin_dom"/>
</dbReference>
<dbReference type="PROSITE" id="PS00134">
    <property type="entry name" value="TRYPSIN_HIS"/>
    <property type="match status" value="1"/>
</dbReference>
<dbReference type="EC" id="3.4.21.10" evidence="2"/>